<keyword evidence="1" id="KW-0812">Transmembrane</keyword>
<evidence type="ECO:0000313" key="2">
    <source>
        <dbReference type="EMBL" id="CAF1061044.1"/>
    </source>
</evidence>
<keyword evidence="4" id="KW-1185">Reference proteome</keyword>
<dbReference type="EMBL" id="CAJNOR010001033">
    <property type="protein sequence ID" value="CAF1061044.1"/>
    <property type="molecule type" value="Genomic_DNA"/>
</dbReference>
<feature type="transmembrane region" description="Helical" evidence="1">
    <location>
        <begin position="267"/>
        <end position="297"/>
    </location>
</feature>
<organism evidence="2 4">
    <name type="scientific">Adineta ricciae</name>
    <name type="common">Rotifer</name>
    <dbReference type="NCBI Taxonomy" id="249248"/>
    <lineage>
        <taxon>Eukaryota</taxon>
        <taxon>Metazoa</taxon>
        <taxon>Spiralia</taxon>
        <taxon>Gnathifera</taxon>
        <taxon>Rotifera</taxon>
        <taxon>Eurotatoria</taxon>
        <taxon>Bdelloidea</taxon>
        <taxon>Adinetida</taxon>
        <taxon>Adinetidae</taxon>
        <taxon>Adineta</taxon>
    </lineage>
</organism>
<dbReference type="OrthoDB" id="10044609at2759"/>
<dbReference type="EMBL" id="CAJNOJ010000301">
    <property type="protein sequence ID" value="CAF1382781.1"/>
    <property type="molecule type" value="Genomic_DNA"/>
</dbReference>
<reference evidence="2" key="1">
    <citation type="submission" date="2021-02" db="EMBL/GenBank/DDBJ databases">
        <authorList>
            <person name="Nowell W R."/>
        </authorList>
    </citation>
    <scope>NUCLEOTIDE SEQUENCE</scope>
</reference>
<gene>
    <name evidence="3" type="ORF">EDS130_LOCUS35022</name>
    <name evidence="2" type="ORF">XAT740_LOCUS16287</name>
</gene>
<accession>A0A814L4Z1</accession>
<sequence>MIFLMENILQLKTYFNESINQIYIFFQQKTFSKKIFHEFSSKSLSTIFHNSKLSIMKSFGEIYHLREFNELIPNISENFNSLNSSLSKIENFKTFFKEFTKSFDDFFNLNGKFCSMMDKNNENEMKKYFLEIISSIENEMKFFVEIFNEQILKKINWTFFHENLRQQVHFIFSFISTLSLILISLILFLPSFFIWIFTLNSLCFQSNSKSDLHQLQTISYERQRYSTHQHRNHRSKRQIRKRNANRSYSLTLNNFVRGKSSKISSSYCLICSIRISFTILFISSIILLLISSIFFALDMFFQSSCHLIHEKQHVLISYITENFLKSIDEFNVNSTLTNLIDDCRNEKHFSQRYLEKFSIEFKDEFSPMLKKFNEKIYKQFQKSKEIQSISSNIELIRNFIHLIPSENLQNRFYSIEKTFRQVQLLFQQILQENSHLSKNFLTKTFHQLEIFFENLIESNLDSCPLPIFDLMKLDESICHRTLEKVNGLWFKILFFIFSNLIFLCIFAFYLFKKIF</sequence>
<feature type="transmembrane region" description="Helical" evidence="1">
    <location>
        <begin position="488"/>
        <end position="511"/>
    </location>
</feature>
<evidence type="ECO:0000256" key="1">
    <source>
        <dbReference type="SAM" id="Phobius"/>
    </source>
</evidence>
<comment type="caution">
    <text evidence="2">The sequence shown here is derived from an EMBL/GenBank/DDBJ whole genome shotgun (WGS) entry which is preliminary data.</text>
</comment>
<dbReference type="Proteomes" id="UP000663852">
    <property type="component" value="Unassembled WGS sequence"/>
</dbReference>
<name>A0A814L4Z1_ADIRI</name>
<evidence type="ECO:0000313" key="4">
    <source>
        <dbReference type="Proteomes" id="UP000663828"/>
    </source>
</evidence>
<keyword evidence="1" id="KW-1133">Transmembrane helix</keyword>
<protein>
    <submittedName>
        <fullName evidence="2">Uncharacterized protein</fullName>
    </submittedName>
</protein>
<dbReference type="Proteomes" id="UP000663828">
    <property type="component" value="Unassembled WGS sequence"/>
</dbReference>
<dbReference type="AlphaFoldDB" id="A0A814L4Z1"/>
<evidence type="ECO:0000313" key="3">
    <source>
        <dbReference type="EMBL" id="CAF1382781.1"/>
    </source>
</evidence>
<proteinExistence type="predicted"/>
<keyword evidence="1" id="KW-0472">Membrane</keyword>
<feature type="transmembrane region" description="Helical" evidence="1">
    <location>
        <begin position="170"/>
        <end position="199"/>
    </location>
</feature>